<feature type="transmembrane region" description="Helical" evidence="1">
    <location>
        <begin position="56"/>
        <end position="75"/>
    </location>
</feature>
<proteinExistence type="predicted"/>
<keyword evidence="1" id="KW-0472">Membrane</keyword>
<sequence length="88" mass="9776">MKLRIPLLLLSLSMALCLSYSIGLLWGESTQQIAYLLSVVGLIFLFEKTKMSERKVNRLVGIVIGISAVCAGSLVELQDWSYVINMLI</sequence>
<evidence type="ECO:0000313" key="3">
    <source>
        <dbReference type="Proteomes" id="UP001220509"/>
    </source>
</evidence>
<dbReference type="KEGG" id="pka:PQ456_18640"/>
<evidence type="ECO:0008006" key="4">
    <source>
        <dbReference type="Google" id="ProtNLM"/>
    </source>
</evidence>
<protein>
    <recommendedName>
        <fullName evidence="4">DUF3953 domain-containing protein</fullName>
    </recommendedName>
</protein>
<keyword evidence="1" id="KW-0812">Transmembrane</keyword>
<reference evidence="2 3" key="1">
    <citation type="submission" date="2023-02" db="EMBL/GenBank/DDBJ databases">
        <title>Genome sequence of Paenibacillus kyungheensis KACC 18744.</title>
        <authorList>
            <person name="Kim S."/>
            <person name="Heo J."/>
            <person name="Kwon S.-W."/>
        </authorList>
    </citation>
    <scope>NUCLEOTIDE SEQUENCE [LARGE SCALE GENOMIC DNA]</scope>
    <source>
        <strain evidence="2 3">KACC 18744</strain>
    </source>
</reference>
<keyword evidence="1" id="KW-1133">Transmembrane helix</keyword>
<name>A0AAX3LYV5_9BACL</name>
<dbReference type="EMBL" id="CP117416">
    <property type="protein sequence ID" value="WCT55157.1"/>
    <property type="molecule type" value="Genomic_DNA"/>
</dbReference>
<feature type="transmembrane region" description="Helical" evidence="1">
    <location>
        <begin position="33"/>
        <end position="49"/>
    </location>
</feature>
<dbReference type="RefSeq" id="WP_273613596.1">
    <property type="nucleotide sequence ID" value="NZ_CP117416.1"/>
</dbReference>
<evidence type="ECO:0000256" key="1">
    <source>
        <dbReference type="SAM" id="Phobius"/>
    </source>
</evidence>
<dbReference type="AlphaFoldDB" id="A0AAX3LYV5"/>
<dbReference type="Proteomes" id="UP001220509">
    <property type="component" value="Chromosome"/>
</dbReference>
<gene>
    <name evidence="2" type="ORF">PQ456_18640</name>
</gene>
<keyword evidence="3" id="KW-1185">Reference proteome</keyword>
<organism evidence="2 3">
    <name type="scientific">Paenibacillus kyungheensis</name>
    <dbReference type="NCBI Taxonomy" id="1452732"/>
    <lineage>
        <taxon>Bacteria</taxon>
        <taxon>Bacillati</taxon>
        <taxon>Bacillota</taxon>
        <taxon>Bacilli</taxon>
        <taxon>Bacillales</taxon>
        <taxon>Paenibacillaceae</taxon>
        <taxon>Paenibacillus</taxon>
    </lineage>
</organism>
<evidence type="ECO:0000313" key="2">
    <source>
        <dbReference type="EMBL" id="WCT55157.1"/>
    </source>
</evidence>
<accession>A0AAX3LYV5</accession>